<evidence type="ECO:0000313" key="1">
    <source>
        <dbReference type="EMBL" id="JAD88998.1"/>
    </source>
</evidence>
<dbReference type="EMBL" id="GBRH01208897">
    <property type="protein sequence ID" value="JAD88998.1"/>
    <property type="molecule type" value="Transcribed_RNA"/>
</dbReference>
<sequence>MLWYNISTATAADYISACVTSSSGFQLVKWGHSFQSKSLPTRGAEIIDISTDAFTEWMNSVRDSP</sequence>
<reference evidence="1" key="1">
    <citation type="submission" date="2014-09" db="EMBL/GenBank/DDBJ databases">
        <authorList>
            <person name="Magalhaes I.L.F."/>
            <person name="Oliveira U."/>
            <person name="Santos F.R."/>
            <person name="Vidigal T.H.D.A."/>
            <person name="Brescovit A.D."/>
            <person name="Santos A.J."/>
        </authorList>
    </citation>
    <scope>NUCLEOTIDE SEQUENCE</scope>
    <source>
        <tissue evidence="1">Shoot tissue taken approximately 20 cm above the soil surface</tissue>
    </source>
</reference>
<organism evidence="1">
    <name type="scientific">Arundo donax</name>
    <name type="common">Giant reed</name>
    <name type="synonym">Donax arundinaceus</name>
    <dbReference type="NCBI Taxonomy" id="35708"/>
    <lineage>
        <taxon>Eukaryota</taxon>
        <taxon>Viridiplantae</taxon>
        <taxon>Streptophyta</taxon>
        <taxon>Embryophyta</taxon>
        <taxon>Tracheophyta</taxon>
        <taxon>Spermatophyta</taxon>
        <taxon>Magnoliopsida</taxon>
        <taxon>Liliopsida</taxon>
        <taxon>Poales</taxon>
        <taxon>Poaceae</taxon>
        <taxon>PACMAD clade</taxon>
        <taxon>Arundinoideae</taxon>
        <taxon>Arundineae</taxon>
        <taxon>Arundo</taxon>
    </lineage>
</organism>
<name>A0A0A9DQN1_ARUDO</name>
<protein>
    <submittedName>
        <fullName evidence="1">Uncharacterized protein</fullName>
    </submittedName>
</protein>
<accession>A0A0A9DQN1</accession>
<dbReference type="AlphaFoldDB" id="A0A0A9DQN1"/>
<proteinExistence type="predicted"/>
<reference evidence="1" key="2">
    <citation type="journal article" date="2015" name="Data Brief">
        <title>Shoot transcriptome of the giant reed, Arundo donax.</title>
        <authorList>
            <person name="Barrero R.A."/>
            <person name="Guerrero F.D."/>
            <person name="Moolhuijzen P."/>
            <person name="Goolsby J.A."/>
            <person name="Tidwell J."/>
            <person name="Bellgard S.E."/>
            <person name="Bellgard M.I."/>
        </authorList>
    </citation>
    <scope>NUCLEOTIDE SEQUENCE</scope>
    <source>
        <tissue evidence="1">Shoot tissue taken approximately 20 cm above the soil surface</tissue>
    </source>
</reference>